<keyword evidence="2" id="KW-0808">Transferase</keyword>
<gene>
    <name evidence="7" type="ORF">ACFQ5J_07195</name>
</gene>
<evidence type="ECO:0000259" key="6">
    <source>
        <dbReference type="Pfam" id="PF00294"/>
    </source>
</evidence>
<dbReference type="CDD" id="cd01166">
    <property type="entry name" value="KdgK"/>
    <property type="match status" value="1"/>
</dbReference>
<dbReference type="GO" id="GO:0016301">
    <property type="term" value="F:kinase activity"/>
    <property type="evidence" value="ECO:0007669"/>
    <property type="project" value="UniProtKB-KW"/>
</dbReference>
<dbReference type="Pfam" id="PF00294">
    <property type="entry name" value="PfkB"/>
    <property type="match status" value="1"/>
</dbReference>
<evidence type="ECO:0000256" key="3">
    <source>
        <dbReference type="ARBA" id="ARBA00022741"/>
    </source>
</evidence>
<keyword evidence="4 7" id="KW-0418">Kinase</keyword>
<dbReference type="Proteomes" id="UP001597252">
    <property type="component" value="Unassembled WGS sequence"/>
</dbReference>
<dbReference type="SUPFAM" id="SSF53613">
    <property type="entry name" value="Ribokinase-like"/>
    <property type="match status" value="1"/>
</dbReference>
<dbReference type="PANTHER" id="PTHR43085">
    <property type="entry name" value="HEXOKINASE FAMILY MEMBER"/>
    <property type="match status" value="1"/>
</dbReference>
<feature type="domain" description="Carbohydrate kinase PfkB" evidence="6">
    <location>
        <begin position="2"/>
        <end position="305"/>
    </location>
</feature>
<dbReference type="EMBL" id="JBHTON010000019">
    <property type="protein sequence ID" value="MFD1485012.1"/>
    <property type="molecule type" value="Genomic_DNA"/>
</dbReference>
<dbReference type="RefSeq" id="WP_125748447.1">
    <property type="nucleotide sequence ID" value="NZ_JBHTON010000019.1"/>
</dbReference>
<name>A0ABW4E528_9LACO</name>
<dbReference type="InterPro" id="IPR011611">
    <property type="entry name" value="PfkB_dom"/>
</dbReference>
<accession>A0ABW4E528</accession>
<proteinExistence type="inferred from homology"/>
<dbReference type="InterPro" id="IPR050306">
    <property type="entry name" value="PfkB_Carbo_kinase"/>
</dbReference>
<evidence type="ECO:0000313" key="8">
    <source>
        <dbReference type="Proteomes" id="UP001597252"/>
    </source>
</evidence>
<evidence type="ECO:0000313" key="7">
    <source>
        <dbReference type="EMBL" id="MFD1485012.1"/>
    </source>
</evidence>
<organism evidence="7 8">
    <name type="scientific">Lacticaseibacillus baoqingensis</name>
    <dbReference type="NCBI Taxonomy" id="2486013"/>
    <lineage>
        <taxon>Bacteria</taxon>
        <taxon>Bacillati</taxon>
        <taxon>Bacillota</taxon>
        <taxon>Bacilli</taxon>
        <taxon>Lactobacillales</taxon>
        <taxon>Lactobacillaceae</taxon>
        <taxon>Lacticaseibacillus</taxon>
    </lineage>
</organism>
<evidence type="ECO:0000256" key="1">
    <source>
        <dbReference type="ARBA" id="ARBA00010688"/>
    </source>
</evidence>
<dbReference type="Gene3D" id="3.40.1190.20">
    <property type="match status" value="1"/>
</dbReference>
<keyword evidence="3" id="KW-0547">Nucleotide-binding</keyword>
<sequence>MSELLTIGEPITLFAATDLDESLTTATHFQKYLAGAEVNVAVGTARLGHSVQYLSQVGQDAFGDFIREQLQANHVGIDYLTQSPAHWTGLQFKNKVSHGDPATAYFRAGSAAAHMTPTSLRQVDLTGVRWAHLTGIYPAISYQALATVQQLILMLQAHHIPFTFDPNIRPSLWPDHETMVTTLNALAREATIVLPGIGEGEQLAKTRDPEAIADFYLTQGKNCQAVVVKLGPAGALVKTKAGQTTMVPGFHVDHVVDTVGAGDGFALGLLTGILDDLPLVEAVQRANAVGAIAVQHPGDNDGYPTPAALAAFMQANASSVDQLVD</sequence>
<protein>
    <submittedName>
        <fullName evidence="7">Sugar kinase</fullName>
    </submittedName>
</protein>
<comment type="caution">
    <text evidence="7">The sequence shown here is derived from an EMBL/GenBank/DDBJ whole genome shotgun (WGS) entry which is preliminary data.</text>
</comment>
<dbReference type="InterPro" id="IPR029056">
    <property type="entry name" value="Ribokinase-like"/>
</dbReference>
<evidence type="ECO:0000256" key="4">
    <source>
        <dbReference type="ARBA" id="ARBA00022777"/>
    </source>
</evidence>
<reference evidence="8" key="1">
    <citation type="journal article" date="2019" name="Int. J. Syst. Evol. Microbiol.">
        <title>The Global Catalogue of Microorganisms (GCM) 10K type strain sequencing project: providing services to taxonomists for standard genome sequencing and annotation.</title>
        <authorList>
            <consortium name="The Broad Institute Genomics Platform"/>
            <consortium name="The Broad Institute Genome Sequencing Center for Infectious Disease"/>
            <person name="Wu L."/>
            <person name="Ma J."/>
        </authorList>
    </citation>
    <scope>NUCLEOTIDE SEQUENCE [LARGE SCALE GENOMIC DNA]</scope>
    <source>
        <strain evidence="8">CCM 8903</strain>
    </source>
</reference>
<dbReference type="PANTHER" id="PTHR43085:SF1">
    <property type="entry name" value="PSEUDOURIDINE KINASE-RELATED"/>
    <property type="match status" value="1"/>
</dbReference>
<keyword evidence="5" id="KW-0067">ATP-binding</keyword>
<evidence type="ECO:0000256" key="2">
    <source>
        <dbReference type="ARBA" id="ARBA00022679"/>
    </source>
</evidence>
<comment type="similarity">
    <text evidence="1">Belongs to the carbohydrate kinase PfkB family.</text>
</comment>
<keyword evidence="8" id="KW-1185">Reference proteome</keyword>
<evidence type="ECO:0000256" key="5">
    <source>
        <dbReference type="ARBA" id="ARBA00022840"/>
    </source>
</evidence>